<dbReference type="PANTHER" id="PTHR33067:SF35">
    <property type="entry name" value="ASPARTIC PEPTIDASE DDI1-TYPE DOMAIN-CONTAINING PROTEIN"/>
    <property type="match status" value="1"/>
</dbReference>
<reference evidence="3" key="2">
    <citation type="submission" date="2022-01" db="EMBL/GenBank/DDBJ databases">
        <authorList>
            <person name="Yamashiro T."/>
            <person name="Shiraishi A."/>
            <person name="Satake H."/>
            <person name="Nakayama K."/>
        </authorList>
    </citation>
    <scope>NUCLEOTIDE SEQUENCE</scope>
</reference>
<sequence length="525" mass="58540">MEELLQAPTEGVGDAIVVPAVLANQFELKVGLLNLVTAISFHGFANDDSHSHIRRFTTITQTIKLNQVPHDIIKLILFQFSLGGAARTWLKKEPPNSITTWDDLVSKFVNKFFPPSRITNLRNDIKNFQQKYTETFNQDSLNSAAGGNLLTRNTQEALTIIKNKSKVRTSRNKPQVSSSIGSSSQNDAITALTKQVEALGKHIAARQKLVHSIQESCETCGGPHHYSECQATGGFTQGDVYAATGNYNTGGALPSNTIPNPWEDIKVITTRSGITLAGPSVPPPNSSSSSKEVERDPEPTMNQPLISYPSRLNKDKLQDKSDIQITKFLEIFKKLHFNINLVDALAQMSKYAKMLKDLLTNKEKLIELANTPLNENCSAVVLNKLLEKLRDPRKFLIPCYFKELEVCMSLADQGARFNLMPLSIYQKLNLGELKPTRMSLELANRSVTYPVGIAKDVFVQVDKFTFPADFVVVNYDVDPRVPFILGRPFLRTARTLVDVYGEELTLRVGDEKLIFNVESTSKYPH</sequence>
<protein>
    <submittedName>
        <fullName evidence="3">Reverse transcriptase domain-containing protein</fullName>
    </submittedName>
</protein>
<organism evidence="3 4">
    <name type="scientific">Tanacetum coccineum</name>
    <dbReference type="NCBI Taxonomy" id="301880"/>
    <lineage>
        <taxon>Eukaryota</taxon>
        <taxon>Viridiplantae</taxon>
        <taxon>Streptophyta</taxon>
        <taxon>Embryophyta</taxon>
        <taxon>Tracheophyta</taxon>
        <taxon>Spermatophyta</taxon>
        <taxon>Magnoliopsida</taxon>
        <taxon>eudicotyledons</taxon>
        <taxon>Gunneridae</taxon>
        <taxon>Pentapetalae</taxon>
        <taxon>asterids</taxon>
        <taxon>campanulids</taxon>
        <taxon>Asterales</taxon>
        <taxon>Asteraceae</taxon>
        <taxon>Asteroideae</taxon>
        <taxon>Anthemideae</taxon>
        <taxon>Anthemidinae</taxon>
        <taxon>Tanacetum</taxon>
    </lineage>
</organism>
<reference evidence="3" key="1">
    <citation type="journal article" date="2022" name="Int. J. Mol. Sci.">
        <title>Draft Genome of Tanacetum Coccineum: Genomic Comparison of Closely Related Tanacetum-Family Plants.</title>
        <authorList>
            <person name="Yamashiro T."/>
            <person name="Shiraishi A."/>
            <person name="Nakayama K."/>
            <person name="Satake H."/>
        </authorList>
    </citation>
    <scope>NUCLEOTIDE SEQUENCE</scope>
</reference>
<dbReference type="PANTHER" id="PTHR33067">
    <property type="entry name" value="RNA-DIRECTED DNA POLYMERASE-RELATED"/>
    <property type="match status" value="1"/>
</dbReference>
<name>A0ABQ5GMR5_9ASTR</name>
<keyword evidence="3" id="KW-0808">Transferase</keyword>
<dbReference type="GO" id="GO:0003964">
    <property type="term" value="F:RNA-directed DNA polymerase activity"/>
    <property type="evidence" value="ECO:0007669"/>
    <property type="project" value="UniProtKB-KW"/>
</dbReference>
<dbReference type="InterPro" id="IPR005162">
    <property type="entry name" value="Retrotrans_gag_dom"/>
</dbReference>
<feature type="region of interest" description="Disordered" evidence="1">
    <location>
        <begin position="165"/>
        <end position="184"/>
    </location>
</feature>
<dbReference type="InterPro" id="IPR021109">
    <property type="entry name" value="Peptidase_aspartic_dom_sf"/>
</dbReference>
<keyword evidence="3" id="KW-0695">RNA-directed DNA polymerase</keyword>
<evidence type="ECO:0000313" key="3">
    <source>
        <dbReference type="EMBL" id="GJT76073.1"/>
    </source>
</evidence>
<gene>
    <name evidence="3" type="ORF">Tco_1042798</name>
</gene>
<dbReference type="CDD" id="cd00303">
    <property type="entry name" value="retropepsin_like"/>
    <property type="match status" value="1"/>
</dbReference>
<dbReference type="Gene3D" id="2.40.70.10">
    <property type="entry name" value="Acid Proteases"/>
    <property type="match status" value="1"/>
</dbReference>
<accession>A0ABQ5GMR5</accession>
<comment type="caution">
    <text evidence="3">The sequence shown here is derived from an EMBL/GenBank/DDBJ whole genome shotgun (WGS) entry which is preliminary data.</text>
</comment>
<proteinExistence type="predicted"/>
<dbReference type="Pfam" id="PF03732">
    <property type="entry name" value="Retrotrans_gag"/>
    <property type="match status" value="1"/>
</dbReference>
<dbReference type="Proteomes" id="UP001151760">
    <property type="component" value="Unassembled WGS sequence"/>
</dbReference>
<keyword evidence="4" id="KW-1185">Reference proteome</keyword>
<keyword evidence="3" id="KW-0548">Nucleotidyltransferase</keyword>
<dbReference type="EMBL" id="BQNB010018592">
    <property type="protein sequence ID" value="GJT76073.1"/>
    <property type="molecule type" value="Genomic_DNA"/>
</dbReference>
<evidence type="ECO:0000313" key="4">
    <source>
        <dbReference type="Proteomes" id="UP001151760"/>
    </source>
</evidence>
<feature type="domain" description="Retrotransposon gag" evidence="2">
    <location>
        <begin position="77"/>
        <end position="137"/>
    </location>
</feature>
<evidence type="ECO:0000256" key="1">
    <source>
        <dbReference type="SAM" id="MobiDB-lite"/>
    </source>
</evidence>
<evidence type="ECO:0000259" key="2">
    <source>
        <dbReference type="Pfam" id="PF03732"/>
    </source>
</evidence>
<feature type="region of interest" description="Disordered" evidence="1">
    <location>
        <begin position="274"/>
        <end position="307"/>
    </location>
</feature>